<feature type="compositionally biased region" description="Low complexity" evidence="1">
    <location>
        <begin position="269"/>
        <end position="282"/>
    </location>
</feature>
<dbReference type="RefSeq" id="XP_003288600.1">
    <property type="nucleotide sequence ID" value="XM_003288552.1"/>
</dbReference>
<feature type="compositionally biased region" description="Low complexity" evidence="1">
    <location>
        <begin position="228"/>
        <end position="254"/>
    </location>
</feature>
<dbReference type="EMBL" id="GL871080">
    <property type="protein sequence ID" value="EGC34846.1"/>
    <property type="molecule type" value="Genomic_DNA"/>
</dbReference>
<dbReference type="GeneID" id="10502033"/>
<evidence type="ECO:0000256" key="1">
    <source>
        <dbReference type="SAM" id="MobiDB-lite"/>
    </source>
</evidence>
<gene>
    <name evidence="3" type="ORF">DICPUDRAFT_79392</name>
</gene>
<dbReference type="InParanoid" id="F0ZMF9"/>
<dbReference type="KEGG" id="dpp:DICPUDRAFT_79392"/>
<accession>F0ZMF9</accession>
<dbReference type="Proteomes" id="UP000001064">
    <property type="component" value="Unassembled WGS sequence"/>
</dbReference>
<dbReference type="PANTHER" id="PTHR37002:SF6">
    <property type="entry name" value="TRANSGLUTAMINASE-LIKE DOMAIN-CONTAINING PROTEIN"/>
    <property type="match status" value="1"/>
</dbReference>
<feature type="domain" description="Transglutaminase-like" evidence="2">
    <location>
        <begin position="545"/>
        <end position="638"/>
    </location>
</feature>
<dbReference type="InterPro" id="IPR038765">
    <property type="entry name" value="Papain-like_cys_pep_sf"/>
</dbReference>
<evidence type="ECO:0000313" key="4">
    <source>
        <dbReference type="Proteomes" id="UP000001064"/>
    </source>
</evidence>
<feature type="region of interest" description="Disordered" evidence="1">
    <location>
        <begin position="224"/>
        <end position="297"/>
    </location>
</feature>
<name>F0ZMF9_DICPU</name>
<protein>
    <recommendedName>
        <fullName evidence="2">Transglutaminase-like domain-containing protein</fullName>
    </recommendedName>
</protein>
<dbReference type="OrthoDB" id="24052at2759"/>
<dbReference type="InterPro" id="IPR002931">
    <property type="entry name" value="Transglutaminase-like"/>
</dbReference>
<dbReference type="Pfam" id="PF01841">
    <property type="entry name" value="Transglut_core"/>
    <property type="match status" value="1"/>
</dbReference>
<keyword evidence="4" id="KW-1185">Reference proteome</keyword>
<dbReference type="AlphaFoldDB" id="F0ZMF9"/>
<dbReference type="Gene3D" id="3.10.620.30">
    <property type="match status" value="1"/>
</dbReference>
<feature type="region of interest" description="Disordered" evidence="1">
    <location>
        <begin position="418"/>
        <end position="466"/>
    </location>
</feature>
<reference evidence="4" key="1">
    <citation type="journal article" date="2011" name="Genome Biol.">
        <title>Comparative genomics of the social amoebae Dictyostelium discoideum and Dictyostelium purpureum.</title>
        <authorList>
            <consortium name="US DOE Joint Genome Institute (JGI-PGF)"/>
            <person name="Sucgang R."/>
            <person name="Kuo A."/>
            <person name="Tian X."/>
            <person name="Salerno W."/>
            <person name="Parikh A."/>
            <person name="Feasley C.L."/>
            <person name="Dalin E."/>
            <person name="Tu H."/>
            <person name="Huang E."/>
            <person name="Barry K."/>
            <person name="Lindquist E."/>
            <person name="Shapiro H."/>
            <person name="Bruce D."/>
            <person name="Schmutz J."/>
            <person name="Salamov A."/>
            <person name="Fey P."/>
            <person name="Gaudet P."/>
            <person name="Anjard C."/>
            <person name="Babu M.M."/>
            <person name="Basu S."/>
            <person name="Bushmanova Y."/>
            <person name="van der Wel H."/>
            <person name="Katoh-Kurasawa M."/>
            <person name="Dinh C."/>
            <person name="Coutinho P.M."/>
            <person name="Saito T."/>
            <person name="Elias M."/>
            <person name="Schaap P."/>
            <person name="Kay R.R."/>
            <person name="Henrissat B."/>
            <person name="Eichinger L."/>
            <person name="Rivero F."/>
            <person name="Putnam N.H."/>
            <person name="West C.M."/>
            <person name="Loomis W.F."/>
            <person name="Chisholm R.L."/>
            <person name="Shaulsky G."/>
            <person name="Strassmann J.E."/>
            <person name="Queller D.C."/>
            <person name="Kuspa A."/>
            <person name="Grigoriev I.V."/>
        </authorList>
    </citation>
    <scope>NUCLEOTIDE SEQUENCE [LARGE SCALE GENOMIC DNA]</scope>
    <source>
        <strain evidence="4">QSDP1</strain>
    </source>
</reference>
<dbReference type="SUPFAM" id="SSF54001">
    <property type="entry name" value="Cysteine proteinases"/>
    <property type="match status" value="1"/>
</dbReference>
<evidence type="ECO:0000313" key="3">
    <source>
        <dbReference type="EMBL" id="EGC34846.1"/>
    </source>
</evidence>
<proteinExistence type="predicted"/>
<dbReference type="PANTHER" id="PTHR37002">
    <property type="entry name" value="AGAP007005-PA"/>
    <property type="match status" value="1"/>
</dbReference>
<sequence>MCEKCIKIKPGQYGKKGRISLDSFEFIKSEFKKLNDKCLLINESINNYVKSIKDLYLAKTSTIKYILKEFEQGHPLSEYSVNILGYVEGGIKEWNDKQKPNFESISDYCEILKKVNNNINVIDSLNNSVELLLSANLNSGDPKNKYISELKEYTCQIINQLFNDKIERFDNPLIKIQISLSELFQFLQTLHSNSSILLEQQPSFYNPLNSLSLDFDQIQLSNFTINTNNSNNSNSKQNQQNQQNQQNHQSSPKSSNKRYEPSQNELAKSNNSNSNNNNSSNNQVVKSNGDKLFSKPLPNIKETPITLNSPPPFIQLLNDYTIHQQLWDYNYFKLNRVYNYSASTVYTKLITFKPGCNLNTLMFWMPVPPQTQSQRIRYSSFTLHDPVTDAIIAQSQVENHSVFQSMFKIAFNVPSTSSSSSASSSPVLTSSPSSSSLSSSTSSTSPLLLSSPTLNSSSPSSKSSNNSMSIFKLKYRIDVDLYKLLLVPLQSGDNLPNVEPISQQELDFYLRPTSKINYNTTEFKSFIDQYQLFPKRFSDGTFESVLCFAYRVSLWIYSNIKYKYPHEGNLEPLKTVELRSGDCTCHCVLVAAIFRYNRIPSRLLFGRNTELERPENDNQTHVRVEFYVHSIGWVPWDPSFKDSTPYHKTYFANDPLGNFVTYHIDFISNSINENNNSNSSNNNELSNRDSFYHIASYNYYYKGTEPKIESDVNKYDVKRISN</sequence>
<dbReference type="VEuPathDB" id="AmoebaDB:DICPUDRAFT_79392"/>
<organism evidence="3 4">
    <name type="scientific">Dictyostelium purpureum</name>
    <name type="common">Slime mold</name>
    <dbReference type="NCBI Taxonomy" id="5786"/>
    <lineage>
        <taxon>Eukaryota</taxon>
        <taxon>Amoebozoa</taxon>
        <taxon>Evosea</taxon>
        <taxon>Eumycetozoa</taxon>
        <taxon>Dictyostelia</taxon>
        <taxon>Dictyosteliales</taxon>
        <taxon>Dictyosteliaceae</taxon>
        <taxon>Dictyostelium</taxon>
    </lineage>
</organism>
<evidence type="ECO:0000259" key="2">
    <source>
        <dbReference type="Pfam" id="PF01841"/>
    </source>
</evidence>